<sequence>MGRRVDTLDRKIIVSDKNSTARLHNNIVVHKSIRLAPLYNVITGNVVQGCPSTIQELDDLTALQVDALLTQLNN</sequence>
<gene>
    <name evidence="1" type="ORF">CDD81_7227</name>
</gene>
<dbReference type="OrthoDB" id="3641511at2759"/>
<keyword evidence="2" id="KW-1185">Reference proteome</keyword>
<organism evidence="1 2">
    <name type="scientific">Ophiocordyceps australis</name>
    <dbReference type="NCBI Taxonomy" id="1399860"/>
    <lineage>
        <taxon>Eukaryota</taxon>
        <taxon>Fungi</taxon>
        <taxon>Dikarya</taxon>
        <taxon>Ascomycota</taxon>
        <taxon>Pezizomycotina</taxon>
        <taxon>Sordariomycetes</taxon>
        <taxon>Hypocreomycetidae</taxon>
        <taxon>Hypocreales</taxon>
        <taxon>Ophiocordycipitaceae</taxon>
        <taxon>Ophiocordyceps</taxon>
    </lineage>
</organism>
<proteinExistence type="predicted"/>
<comment type="caution">
    <text evidence="1">The sequence shown here is derived from an EMBL/GenBank/DDBJ whole genome shotgun (WGS) entry which is preliminary data.</text>
</comment>
<evidence type="ECO:0000313" key="2">
    <source>
        <dbReference type="Proteomes" id="UP000226192"/>
    </source>
</evidence>
<dbReference type="Proteomes" id="UP000226192">
    <property type="component" value="Unassembled WGS sequence"/>
</dbReference>
<dbReference type="AlphaFoldDB" id="A0A2C5XYM7"/>
<dbReference type="EMBL" id="NJET01000074">
    <property type="protein sequence ID" value="PHH62365.1"/>
    <property type="molecule type" value="Genomic_DNA"/>
</dbReference>
<dbReference type="STRING" id="1399860.A0A2C5XYM7"/>
<accession>A0A2C5XYM7</accession>
<reference evidence="1 2" key="1">
    <citation type="submission" date="2017-06" db="EMBL/GenBank/DDBJ databases">
        <title>Ant-infecting Ophiocordyceps genomes reveal a high diversity of potential behavioral manipulation genes and a possible major role for enterotoxins.</title>
        <authorList>
            <person name="De Bekker C."/>
            <person name="Evans H.C."/>
            <person name="Brachmann A."/>
            <person name="Hughes D.P."/>
        </authorList>
    </citation>
    <scope>NUCLEOTIDE SEQUENCE [LARGE SCALE GENOMIC DNA]</scope>
    <source>
        <strain evidence="1 2">Map64</strain>
    </source>
</reference>
<protein>
    <submittedName>
        <fullName evidence="1">Uncharacterized protein</fullName>
    </submittedName>
</protein>
<name>A0A2C5XYM7_9HYPO</name>
<evidence type="ECO:0000313" key="1">
    <source>
        <dbReference type="EMBL" id="PHH62365.1"/>
    </source>
</evidence>